<dbReference type="eggNOG" id="ENOG502TCJW">
    <property type="taxonomic scope" value="Eukaryota"/>
</dbReference>
<dbReference type="PhylomeDB" id="B4JIT3"/>
<dbReference type="KEGG" id="dgr:6564560"/>
<keyword evidence="2" id="KW-0732">Signal</keyword>
<feature type="compositionally biased region" description="Polar residues" evidence="1">
    <location>
        <begin position="36"/>
        <end position="54"/>
    </location>
</feature>
<dbReference type="OrthoDB" id="8063088at2759"/>
<sequence>MMMTRATLPLLLLMIISQVAQLLAAPIMCGTDETEPSQVKSVEEQSTTTTPKPSEVNQFLHNVQCTLEKAKPWIEDLEKEAKRLEETAKRVGLSIVHRFGNLMDSILGAAANRIPSVTTTTTIMPPSSSTSTSTERDLLAAISQEPEQLTPSTESPLDNEIINVEPIK</sequence>
<dbReference type="OMA" id="HNVQCTL"/>
<gene>
    <name evidence="3" type="primary">Dgri\GH11808</name>
    <name evidence="3" type="ORF">Dgri_GH11808</name>
</gene>
<accession>B4JIT3</accession>
<evidence type="ECO:0000313" key="3">
    <source>
        <dbReference type="EMBL" id="EDW00530.1"/>
    </source>
</evidence>
<dbReference type="EMBL" id="CH916370">
    <property type="protein sequence ID" value="EDW00530.1"/>
    <property type="molecule type" value="Genomic_DNA"/>
</dbReference>
<dbReference type="InParanoid" id="B4JIT3"/>
<reference evidence="3 4" key="1">
    <citation type="journal article" date="2007" name="Nature">
        <title>Evolution of genes and genomes on the Drosophila phylogeny.</title>
        <authorList>
            <consortium name="Drosophila 12 Genomes Consortium"/>
            <person name="Clark A.G."/>
            <person name="Eisen M.B."/>
            <person name="Smith D.R."/>
            <person name="Bergman C.M."/>
            <person name="Oliver B."/>
            <person name="Markow T.A."/>
            <person name="Kaufman T.C."/>
            <person name="Kellis M."/>
            <person name="Gelbart W."/>
            <person name="Iyer V.N."/>
            <person name="Pollard D.A."/>
            <person name="Sackton T.B."/>
            <person name="Larracuente A.M."/>
            <person name="Singh N.D."/>
            <person name="Abad J.P."/>
            <person name="Abt D.N."/>
            <person name="Adryan B."/>
            <person name="Aguade M."/>
            <person name="Akashi H."/>
            <person name="Anderson W.W."/>
            <person name="Aquadro C.F."/>
            <person name="Ardell D.H."/>
            <person name="Arguello R."/>
            <person name="Artieri C.G."/>
            <person name="Barbash D.A."/>
            <person name="Barker D."/>
            <person name="Barsanti P."/>
            <person name="Batterham P."/>
            <person name="Batzoglou S."/>
            <person name="Begun D."/>
            <person name="Bhutkar A."/>
            <person name="Blanco E."/>
            <person name="Bosak S.A."/>
            <person name="Bradley R.K."/>
            <person name="Brand A.D."/>
            <person name="Brent M.R."/>
            <person name="Brooks A.N."/>
            <person name="Brown R.H."/>
            <person name="Butlin R.K."/>
            <person name="Caggese C."/>
            <person name="Calvi B.R."/>
            <person name="Bernardo de Carvalho A."/>
            <person name="Caspi A."/>
            <person name="Castrezana S."/>
            <person name="Celniker S.E."/>
            <person name="Chang J.L."/>
            <person name="Chapple C."/>
            <person name="Chatterji S."/>
            <person name="Chinwalla A."/>
            <person name="Civetta A."/>
            <person name="Clifton S.W."/>
            <person name="Comeron J.M."/>
            <person name="Costello J.C."/>
            <person name="Coyne J.A."/>
            <person name="Daub J."/>
            <person name="David R.G."/>
            <person name="Delcher A.L."/>
            <person name="Delehaunty K."/>
            <person name="Do C.B."/>
            <person name="Ebling H."/>
            <person name="Edwards K."/>
            <person name="Eickbush T."/>
            <person name="Evans J.D."/>
            <person name="Filipski A."/>
            <person name="Findeiss S."/>
            <person name="Freyhult E."/>
            <person name="Fulton L."/>
            <person name="Fulton R."/>
            <person name="Garcia A.C."/>
            <person name="Gardiner A."/>
            <person name="Garfield D.A."/>
            <person name="Garvin B.E."/>
            <person name="Gibson G."/>
            <person name="Gilbert D."/>
            <person name="Gnerre S."/>
            <person name="Godfrey J."/>
            <person name="Good R."/>
            <person name="Gotea V."/>
            <person name="Gravely B."/>
            <person name="Greenberg A.J."/>
            <person name="Griffiths-Jones S."/>
            <person name="Gross S."/>
            <person name="Guigo R."/>
            <person name="Gustafson E.A."/>
            <person name="Haerty W."/>
            <person name="Hahn M.W."/>
            <person name="Halligan D.L."/>
            <person name="Halpern A.L."/>
            <person name="Halter G.M."/>
            <person name="Han M.V."/>
            <person name="Heger A."/>
            <person name="Hillier L."/>
            <person name="Hinrichs A.S."/>
            <person name="Holmes I."/>
            <person name="Hoskins R.A."/>
            <person name="Hubisz M.J."/>
            <person name="Hultmark D."/>
            <person name="Huntley M.A."/>
            <person name="Jaffe D.B."/>
            <person name="Jagadeeshan S."/>
            <person name="Jeck W.R."/>
            <person name="Johnson J."/>
            <person name="Jones C.D."/>
            <person name="Jordan W.C."/>
            <person name="Karpen G.H."/>
            <person name="Kataoka E."/>
            <person name="Keightley P.D."/>
            <person name="Kheradpour P."/>
            <person name="Kirkness E.F."/>
            <person name="Koerich L.B."/>
            <person name="Kristiansen K."/>
            <person name="Kudrna D."/>
            <person name="Kulathinal R.J."/>
            <person name="Kumar S."/>
            <person name="Kwok R."/>
            <person name="Lander E."/>
            <person name="Langley C.H."/>
            <person name="Lapoint R."/>
            <person name="Lazzaro B.P."/>
            <person name="Lee S.J."/>
            <person name="Levesque L."/>
            <person name="Li R."/>
            <person name="Lin C.F."/>
            <person name="Lin M.F."/>
            <person name="Lindblad-Toh K."/>
            <person name="Llopart A."/>
            <person name="Long M."/>
            <person name="Low L."/>
            <person name="Lozovsky E."/>
            <person name="Lu J."/>
            <person name="Luo M."/>
            <person name="Machado C.A."/>
            <person name="Makalowski W."/>
            <person name="Marzo M."/>
            <person name="Matsuda M."/>
            <person name="Matzkin L."/>
            <person name="McAllister B."/>
            <person name="McBride C.S."/>
            <person name="McKernan B."/>
            <person name="McKernan K."/>
            <person name="Mendez-Lago M."/>
            <person name="Minx P."/>
            <person name="Mollenhauer M.U."/>
            <person name="Montooth K."/>
            <person name="Mount S.M."/>
            <person name="Mu X."/>
            <person name="Myers E."/>
            <person name="Negre B."/>
            <person name="Newfeld S."/>
            <person name="Nielsen R."/>
            <person name="Noor M.A."/>
            <person name="O'Grady P."/>
            <person name="Pachter L."/>
            <person name="Papaceit M."/>
            <person name="Parisi M.J."/>
            <person name="Parisi M."/>
            <person name="Parts L."/>
            <person name="Pedersen J.S."/>
            <person name="Pesole G."/>
            <person name="Phillippy A.M."/>
            <person name="Ponting C.P."/>
            <person name="Pop M."/>
            <person name="Porcelli D."/>
            <person name="Powell J.R."/>
            <person name="Prohaska S."/>
            <person name="Pruitt K."/>
            <person name="Puig M."/>
            <person name="Quesneville H."/>
            <person name="Ram K.R."/>
            <person name="Rand D."/>
            <person name="Rasmussen M.D."/>
            <person name="Reed L.K."/>
            <person name="Reenan R."/>
            <person name="Reily A."/>
            <person name="Remington K.A."/>
            <person name="Rieger T.T."/>
            <person name="Ritchie M.G."/>
            <person name="Robin C."/>
            <person name="Rogers Y.H."/>
            <person name="Rohde C."/>
            <person name="Rozas J."/>
            <person name="Rubenfield M.J."/>
            <person name="Ruiz A."/>
            <person name="Russo S."/>
            <person name="Salzberg S.L."/>
            <person name="Sanchez-Gracia A."/>
            <person name="Saranga D.J."/>
            <person name="Sato H."/>
            <person name="Schaeffer S.W."/>
            <person name="Schatz M.C."/>
            <person name="Schlenke T."/>
            <person name="Schwartz R."/>
            <person name="Segarra C."/>
            <person name="Singh R.S."/>
            <person name="Sirot L."/>
            <person name="Sirota M."/>
            <person name="Sisneros N.B."/>
            <person name="Smith C.D."/>
            <person name="Smith T.F."/>
            <person name="Spieth J."/>
            <person name="Stage D.E."/>
            <person name="Stark A."/>
            <person name="Stephan W."/>
            <person name="Strausberg R.L."/>
            <person name="Strempel S."/>
            <person name="Sturgill D."/>
            <person name="Sutton G."/>
            <person name="Sutton G.G."/>
            <person name="Tao W."/>
            <person name="Teichmann S."/>
            <person name="Tobari Y.N."/>
            <person name="Tomimura Y."/>
            <person name="Tsolas J.M."/>
            <person name="Valente V.L."/>
            <person name="Venter E."/>
            <person name="Venter J.C."/>
            <person name="Vicario S."/>
            <person name="Vieira F.G."/>
            <person name="Vilella A.J."/>
            <person name="Villasante A."/>
            <person name="Walenz B."/>
            <person name="Wang J."/>
            <person name="Wasserman M."/>
            <person name="Watts T."/>
            <person name="Wilson D."/>
            <person name="Wilson R.K."/>
            <person name="Wing R.A."/>
            <person name="Wolfner M.F."/>
            <person name="Wong A."/>
            <person name="Wong G.K."/>
            <person name="Wu C.I."/>
            <person name="Wu G."/>
            <person name="Yamamoto D."/>
            <person name="Yang H.P."/>
            <person name="Yang S.P."/>
            <person name="Yorke J.A."/>
            <person name="Yoshida K."/>
            <person name="Zdobnov E."/>
            <person name="Zhang P."/>
            <person name="Zhang Y."/>
            <person name="Zimin A.V."/>
            <person name="Baldwin J."/>
            <person name="Abdouelleil A."/>
            <person name="Abdulkadir J."/>
            <person name="Abebe A."/>
            <person name="Abera B."/>
            <person name="Abreu J."/>
            <person name="Acer S.C."/>
            <person name="Aftuck L."/>
            <person name="Alexander A."/>
            <person name="An P."/>
            <person name="Anderson E."/>
            <person name="Anderson S."/>
            <person name="Arachi H."/>
            <person name="Azer M."/>
            <person name="Bachantsang P."/>
            <person name="Barry A."/>
            <person name="Bayul T."/>
            <person name="Berlin A."/>
            <person name="Bessette D."/>
            <person name="Bloom T."/>
            <person name="Blye J."/>
            <person name="Boguslavskiy L."/>
            <person name="Bonnet C."/>
            <person name="Boukhgalter B."/>
            <person name="Bourzgui I."/>
            <person name="Brown A."/>
            <person name="Cahill P."/>
            <person name="Channer S."/>
            <person name="Cheshatsang Y."/>
            <person name="Chuda L."/>
            <person name="Citroen M."/>
            <person name="Collymore A."/>
            <person name="Cooke P."/>
            <person name="Costello M."/>
            <person name="D'Aco K."/>
            <person name="Daza R."/>
            <person name="De Haan G."/>
            <person name="DeGray S."/>
            <person name="DeMaso C."/>
            <person name="Dhargay N."/>
            <person name="Dooley K."/>
            <person name="Dooley E."/>
            <person name="Doricent M."/>
            <person name="Dorje P."/>
            <person name="Dorjee K."/>
            <person name="Dupes A."/>
            <person name="Elong R."/>
            <person name="Falk J."/>
            <person name="Farina A."/>
            <person name="Faro S."/>
            <person name="Ferguson D."/>
            <person name="Fisher S."/>
            <person name="Foley C.D."/>
            <person name="Franke A."/>
            <person name="Friedrich D."/>
            <person name="Gadbois L."/>
            <person name="Gearin G."/>
            <person name="Gearin C.R."/>
            <person name="Giannoukos G."/>
            <person name="Goode T."/>
            <person name="Graham J."/>
            <person name="Grandbois E."/>
            <person name="Grewal S."/>
            <person name="Gyaltsen K."/>
            <person name="Hafez N."/>
            <person name="Hagos B."/>
            <person name="Hall J."/>
            <person name="Henson C."/>
            <person name="Hollinger A."/>
            <person name="Honan T."/>
            <person name="Huard M.D."/>
            <person name="Hughes L."/>
            <person name="Hurhula B."/>
            <person name="Husby M.E."/>
            <person name="Kamat A."/>
            <person name="Kanga B."/>
            <person name="Kashin S."/>
            <person name="Khazanovich D."/>
            <person name="Kisner P."/>
            <person name="Lance K."/>
            <person name="Lara M."/>
            <person name="Lee W."/>
            <person name="Lennon N."/>
            <person name="Letendre F."/>
            <person name="LeVine R."/>
            <person name="Lipovsky A."/>
            <person name="Liu X."/>
            <person name="Liu J."/>
            <person name="Liu S."/>
            <person name="Lokyitsang T."/>
            <person name="Lokyitsang Y."/>
            <person name="Lubonja R."/>
            <person name="Lui A."/>
            <person name="MacDonald P."/>
            <person name="Magnisalis V."/>
            <person name="Maru K."/>
            <person name="Matthews C."/>
            <person name="McCusker W."/>
            <person name="McDonough S."/>
            <person name="Mehta T."/>
            <person name="Meldrim J."/>
            <person name="Meneus L."/>
            <person name="Mihai O."/>
            <person name="Mihalev A."/>
            <person name="Mihova T."/>
            <person name="Mittelman R."/>
            <person name="Mlenga V."/>
            <person name="Montmayeur A."/>
            <person name="Mulrain L."/>
            <person name="Navidi A."/>
            <person name="Naylor J."/>
            <person name="Negash T."/>
            <person name="Nguyen T."/>
            <person name="Nguyen N."/>
            <person name="Nicol R."/>
            <person name="Norbu C."/>
            <person name="Norbu N."/>
            <person name="Novod N."/>
            <person name="O'Neill B."/>
            <person name="Osman S."/>
            <person name="Markiewicz E."/>
            <person name="Oyono O.L."/>
            <person name="Patti C."/>
            <person name="Phunkhang P."/>
            <person name="Pierre F."/>
            <person name="Priest M."/>
            <person name="Raghuraman S."/>
            <person name="Rege F."/>
            <person name="Reyes R."/>
            <person name="Rise C."/>
            <person name="Rogov P."/>
            <person name="Ross K."/>
            <person name="Ryan E."/>
            <person name="Settipalli S."/>
            <person name="Shea T."/>
            <person name="Sherpa N."/>
            <person name="Shi L."/>
            <person name="Shih D."/>
            <person name="Sparrow T."/>
            <person name="Spaulding J."/>
            <person name="Stalker J."/>
            <person name="Stange-Thomann N."/>
            <person name="Stavropoulos S."/>
            <person name="Stone C."/>
            <person name="Strader C."/>
            <person name="Tesfaye S."/>
            <person name="Thomson T."/>
            <person name="Thoulutsang Y."/>
            <person name="Thoulutsang D."/>
            <person name="Topham K."/>
            <person name="Topping I."/>
            <person name="Tsamla T."/>
            <person name="Vassiliev H."/>
            <person name="Vo A."/>
            <person name="Wangchuk T."/>
            <person name="Wangdi T."/>
            <person name="Weiand M."/>
            <person name="Wilkinson J."/>
            <person name="Wilson A."/>
            <person name="Yadav S."/>
            <person name="Young G."/>
            <person name="Yu Q."/>
            <person name="Zembek L."/>
            <person name="Zhong D."/>
            <person name="Zimmer A."/>
            <person name="Zwirko Z."/>
            <person name="Jaffe D.B."/>
            <person name="Alvarez P."/>
            <person name="Brockman W."/>
            <person name="Butler J."/>
            <person name="Chin C."/>
            <person name="Gnerre S."/>
            <person name="Grabherr M."/>
            <person name="Kleber M."/>
            <person name="Mauceli E."/>
            <person name="MacCallum I."/>
        </authorList>
    </citation>
    <scope>NUCLEOTIDE SEQUENCE [LARGE SCALE GENOMIC DNA]</scope>
    <source>
        <strain evidence="4">Tucson 15287-2541.00</strain>
    </source>
</reference>
<keyword evidence="4" id="KW-1185">Reference proteome</keyword>
<dbReference type="AlphaFoldDB" id="B4JIT3"/>
<protein>
    <submittedName>
        <fullName evidence="3">GH11808</fullName>
    </submittedName>
</protein>
<organism evidence="4">
    <name type="scientific">Drosophila grimshawi</name>
    <name type="common">Hawaiian fruit fly</name>
    <name type="synonym">Idiomyia grimshawi</name>
    <dbReference type="NCBI Taxonomy" id="7222"/>
    <lineage>
        <taxon>Eukaryota</taxon>
        <taxon>Metazoa</taxon>
        <taxon>Ecdysozoa</taxon>
        <taxon>Arthropoda</taxon>
        <taxon>Hexapoda</taxon>
        <taxon>Insecta</taxon>
        <taxon>Pterygota</taxon>
        <taxon>Neoptera</taxon>
        <taxon>Endopterygota</taxon>
        <taxon>Diptera</taxon>
        <taxon>Brachycera</taxon>
        <taxon>Muscomorpha</taxon>
        <taxon>Ephydroidea</taxon>
        <taxon>Drosophilidae</taxon>
        <taxon>Drosophila</taxon>
        <taxon>Hawaiian Drosophila</taxon>
    </lineage>
</organism>
<feature type="chain" id="PRO_5002812183" evidence="2">
    <location>
        <begin position="25"/>
        <end position="168"/>
    </location>
</feature>
<feature type="region of interest" description="Disordered" evidence="1">
    <location>
        <begin position="143"/>
        <end position="168"/>
    </location>
</feature>
<dbReference type="HOGENOM" id="CLU_126189_0_0_1"/>
<evidence type="ECO:0000313" key="4">
    <source>
        <dbReference type="Proteomes" id="UP000001070"/>
    </source>
</evidence>
<feature type="signal peptide" evidence="2">
    <location>
        <begin position="1"/>
        <end position="24"/>
    </location>
</feature>
<evidence type="ECO:0000256" key="2">
    <source>
        <dbReference type="SAM" id="SignalP"/>
    </source>
</evidence>
<feature type="region of interest" description="Disordered" evidence="1">
    <location>
        <begin position="34"/>
        <end position="54"/>
    </location>
</feature>
<evidence type="ECO:0000256" key="1">
    <source>
        <dbReference type="SAM" id="MobiDB-lite"/>
    </source>
</evidence>
<proteinExistence type="predicted"/>
<name>B4JIT3_DROGR</name>
<dbReference type="Proteomes" id="UP000001070">
    <property type="component" value="Unassembled WGS sequence"/>
</dbReference>
<feature type="compositionally biased region" description="Polar residues" evidence="1">
    <location>
        <begin position="145"/>
        <end position="156"/>
    </location>
</feature>